<protein>
    <submittedName>
        <fullName evidence="4">Multidrug resistance efflux pump</fullName>
    </submittedName>
</protein>
<dbReference type="InterPro" id="IPR011053">
    <property type="entry name" value="Single_hybrid_motif"/>
</dbReference>
<proteinExistence type="predicted"/>
<sequence>MLNLSNTKLGEKVNFEQFSAFSQIVKRSHHKLLSRILLGTFVFLLILLFFPWTQTISSRGYVTTLKPDQRPQTLQSPIPGQIQKWYVREGDYVEKGDTILHIAEVKNEYFDPLLVERTGDQLTSKNSSLESYGQKIEALQRQLAAVNRERELKLEQTRNKRKQAELKINSDSISLEAAKVNLSIADRQYTRIAELYEEGLKSRLDLETKQSKFQESQAKVIDLENKLLSSKNQLLNAIMEVNRIEANYIDKINKIEGEISTANSSRFDAAAQVSKLENSLSNYQIRKNLYYIRAPQDGYINRALKQGIGETFKEGEKLVTIMPSNIDIAVETYVEPIDLPLLNIGDHVRVQFDGWPAIVFSGWPNASFGTYGAKVVAIENFISDNGKYRILLAPDLKERDKHEWPEALRVGSGARTLALLDDVPIWYELWRKLNGFPPNYYTSAEKEKDGKKSDSKDANK</sequence>
<dbReference type="Gene3D" id="2.40.50.100">
    <property type="match status" value="1"/>
</dbReference>
<keyword evidence="5" id="KW-1185">Reference proteome</keyword>
<keyword evidence="1" id="KW-0175">Coiled coil</keyword>
<feature type="region of interest" description="Disordered" evidence="2">
    <location>
        <begin position="441"/>
        <end position="460"/>
    </location>
</feature>
<dbReference type="PANTHER" id="PTHR30386">
    <property type="entry name" value="MEMBRANE FUSION SUBUNIT OF EMRAB-TOLC MULTIDRUG EFFLUX PUMP"/>
    <property type="match status" value="1"/>
</dbReference>
<evidence type="ECO:0000256" key="1">
    <source>
        <dbReference type="SAM" id="Coils"/>
    </source>
</evidence>
<gene>
    <name evidence="4" type="ORF">SAMN04487907_104198</name>
</gene>
<feature type="compositionally biased region" description="Basic and acidic residues" evidence="2">
    <location>
        <begin position="444"/>
        <end position="460"/>
    </location>
</feature>
<dbReference type="SUPFAM" id="SSF51230">
    <property type="entry name" value="Single hybrid motif"/>
    <property type="match status" value="1"/>
</dbReference>
<feature type="coiled-coil region" evidence="1">
    <location>
        <begin position="129"/>
        <end position="167"/>
    </location>
</feature>
<organism evidence="4 5">
    <name type="scientific">Zunongwangia mangrovi</name>
    <dbReference type="NCBI Taxonomy" id="1334022"/>
    <lineage>
        <taxon>Bacteria</taxon>
        <taxon>Pseudomonadati</taxon>
        <taxon>Bacteroidota</taxon>
        <taxon>Flavobacteriia</taxon>
        <taxon>Flavobacteriales</taxon>
        <taxon>Flavobacteriaceae</taxon>
        <taxon>Zunongwangia</taxon>
    </lineage>
</organism>
<dbReference type="OrthoDB" id="9760528at2"/>
<evidence type="ECO:0000256" key="3">
    <source>
        <dbReference type="SAM" id="Phobius"/>
    </source>
</evidence>
<evidence type="ECO:0000313" key="4">
    <source>
        <dbReference type="EMBL" id="SFC44352.1"/>
    </source>
</evidence>
<keyword evidence="3" id="KW-0472">Membrane</keyword>
<dbReference type="AlphaFoldDB" id="A0A1I1J8N5"/>
<evidence type="ECO:0000256" key="2">
    <source>
        <dbReference type="SAM" id="MobiDB-lite"/>
    </source>
</evidence>
<dbReference type="EMBL" id="FOKV01000004">
    <property type="protein sequence ID" value="SFC44352.1"/>
    <property type="molecule type" value="Genomic_DNA"/>
</dbReference>
<keyword evidence="3" id="KW-1133">Transmembrane helix</keyword>
<dbReference type="PANTHER" id="PTHR30386:SF18">
    <property type="entry name" value="INNER MEMBRANE PROTEIN YIAV-RELATED"/>
    <property type="match status" value="1"/>
</dbReference>
<reference evidence="5" key="1">
    <citation type="submission" date="2016-10" db="EMBL/GenBank/DDBJ databases">
        <authorList>
            <person name="Varghese N."/>
            <person name="Submissions S."/>
        </authorList>
    </citation>
    <scope>NUCLEOTIDE SEQUENCE [LARGE SCALE GENOMIC DNA]</scope>
    <source>
        <strain evidence="5">DSM 24499</strain>
    </source>
</reference>
<dbReference type="STRING" id="1334022.SAMN04487907_104198"/>
<name>A0A1I1J8N5_9FLAO</name>
<accession>A0A1I1J8N5</accession>
<keyword evidence="3" id="KW-0812">Transmembrane</keyword>
<dbReference type="Proteomes" id="UP000199438">
    <property type="component" value="Unassembled WGS sequence"/>
</dbReference>
<dbReference type="InterPro" id="IPR050739">
    <property type="entry name" value="MFP"/>
</dbReference>
<dbReference type="RefSeq" id="WP_092542715.1">
    <property type="nucleotide sequence ID" value="NZ_FOKV01000004.1"/>
</dbReference>
<evidence type="ECO:0000313" key="5">
    <source>
        <dbReference type="Proteomes" id="UP000199438"/>
    </source>
</evidence>
<feature type="transmembrane region" description="Helical" evidence="3">
    <location>
        <begin position="32"/>
        <end position="52"/>
    </location>
</feature>